<dbReference type="InterPro" id="IPR000719">
    <property type="entry name" value="Prot_kinase_dom"/>
</dbReference>
<reference evidence="2" key="1">
    <citation type="submission" date="2023-03" db="EMBL/GenBank/DDBJ databases">
        <title>A Study on Prevalence and Characterization of Enterobacter cloacae strains in China.</title>
        <authorList>
            <person name="Zheng Z."/>
        </authorList>
    </citation>
    <scope>NUCLEOTIDE SEQUENCE</scope>
    <source>
        <strain evidence="2">EC77</strain>
    </source>
</reference>
<dbReference type="InterPro" id="IPR053159">
    <property type="entry name" value="Hybrid_Histidine_Kinase"/>
</dbReference>
<dbReference type="InterPro" id="IPR011009">
    <property type="entry name" value="Kinase-like_dom_sf"/>
</dbReference>
<dbReference type="SUPFAM" id="SSF56112">
    <property type="entry name" value="Protein kinase-like (PK-like)"/>
    <property type="match status" value="1"/>
</dbReference>
<accession>A0AAW6NJG6</accession>
<dbReference type="GO" id="GO:0005524">
    <property type="term" value="F:ATP binding"/>
    <property type="evidence" value="ECO:0007669"/>
    <property type="project" value="InterPro"/>
</dbReference>
<dbReference type="Gene3D" id="3.40.50.300">
    <property type="entry name" value="P-loop containing nucleotide triphosphate hydrolases"/>
    <property type="match status" value="1"/>
</dbReference>
<feature type="non-terminal residue" evidence="2">
    <location>
        <position position="453"/>
    </location>
</feature>
<feature type="non-terminal residue" evidence="2">
    <location>
        <position position="1"/>
    </location>
</feature>
<protein>
    <submittedName>
        <fullName evidence="2">AAA family ATPase</fullName>
    </submittedName>
</protein>
<evidence type="ECO:0000313" key="3">
    <source>
        <dbReference type="Proteomes" id="UP001215180"/>
    </source>
</evidence>
<evidence type="ECO:0000259" key="1">
    <source>
        <dbReference type="PROSITE" id="PS50011"/>
    </source>
</evidence>
<gene>
    <name evidence="2" type="ORF">P3S46_05460</name>
</gene>
<evidence type="ECO:0000313" key="2">
    <source>
        <dbReference type="EMBL" id="MDF3636658.1"/>
    </source>
</evidence>
<comment type="caution">
    <text evidence="2">The sequence shown here is derived from an EMBL/GenBank/DDBJ whole genome shotgun (WGS) entry which is preliminary data.</text>
</comment>
<dbReference type="AlphaFoldDB" id="A0AAW6NJG6"/>
<organism evidence="2 3">
    <name type="scientific">Enterobacter cloacae</name>
    <dbReference type="NCBI Taxonomy" id="550"/>
    <lineage>
        <taxon>Bacteria</taxon>
        <taxon>Pseudomonadati</taxon>
        <taxon>Pseudomonadota</taxon>
        <taxon>Gammaproteobacteria</taxon>
        <taxon>Enterobacterales</taxon>
        <taxon>Enterobacteriaceae</taxon>
        <taxon>Enterobacter</taxon>
        <taxon>Enterobacter cloacae complex</taxon>
    </lineage>
</organism>
<dbReference type="PROSITE" id="PS50011">
    <property type="entry name" value="PROTEIN_KINASE_DOM"/>
    <property type="match status" value="1"/>
</dbReference>
<dbReference type="EMBL" id="JARJGR010000714">
    <property type="protein sequence ID" value="MDF3636658.1"/>
    <property type="molecule type" value="Genomic_DNA"/>
</dbReference>
<dbReference type="PANTHER" id="PTHR43642">
    <property type="entry name" value="HYBRID SIGNAL TRANSDUCTION HISTIDINE KINASE G"/>
    <property type="match status" value="1"/>
</dbReference>
<dbReference type="InterPro" id="IPR027417">
    <property type="entry name" value="P-loop_NTPase"/>
</dbReference>
<dbReference type="Proteomes" id="UP001215180">
    <property type="component" value="Unassembled WGS sequence"/>
</dbReference>
<sequence>MGIRISGPLRQMHQHNLIHGDIIPRSIFVHHDATCRLCSFGLSCGTSDAFSQSRLAASGGTPAYMSPEHTTRTRRAVDSRSDLYSLGIVLYELLTGRLPFELSADDQTNWAHYHIASEPLAPGRVRPDVPGMLSTIILKLLEKNPENRYQTVDGLIADLRRCQATLTVEGEIVDFIPGQQDRSPAIHLADSLFSAHPQASDVIAAFERVSQSGAPELVTIGGPSGIGKSSVIATTLKSLQQRKVLLAVGKVDQYSPTLPYGVLSSAFRTLTLHLLGLPAGEVATWKIRLSRALEGFEELAVSLVPELNLLLENKPRFSADTFSIDARARFSHMVLALVKTFATQGAPLVVLLDGVQWIDAASLETLDHLLRACGAIPLLVVVAHRDLSSLSDPTLQTALASLPEAAQYATTIVPQPLSVKAVARWLGGIFHARSSGTADLATLIHEKTGGNPL</sequence>
<dbReference type="Pfam" id="PF13191">
    <property type="entry name" value="AAA_16"/>
    <property type="match status" value="1"/>
</dbReference>
<dbReference type="Pfam" id="PF00069">
    <property type="entry name" value="Pkinase"/>
    <property type="match status" value="1"/>
</dbReference>
<feature type="domain" description="Protein kinase" evidence="1">
    <location>
        <begin position="1"/>
        <end position="166"/>
    </location>
</feature>
<dbReference type="PANTHER" id="PTHR43642:SF1">
    <property type="entry name" value="HYBRID SIGNAL TRANSDUCTION HISTIDINE KINASE G"/>
    <property type="match status" value="1"/>
</dbReference>
<dbReference type="GO" id="GO:0004672">
    <property type="term" value="F:protein kinase activity"/>
    <property type="evidence" value="ECO:0007669"/>
    <property type="project" value="InterPro"/>
</dbReference>
<proteinExistence type="predicted"/>
<dbReference type="SUPFAM" id="SSF52540">
    <property type="entry name" value="P-loop containing nucleoside triphosphate hydrolases"/>
    <property type="match status" value="1"/>
</dbReference>
<dbReference type="InterPro" id="IPR041664">
    <property type="entry name" value="AAA_16"/>
</dbReference>
<dbReference type="Gene3D" id="1.10.510.10">
    <property type="entry name" value="Transferase(Phosphotransferase) domain 1"/>
    <property type="match status" value="1"/>
</dbReference>
<dbReference type="RefSeq" id="WP_276201398.1">
    <property type="nucleotide sequence ID" value="NZ_JARJGR010000714.1"/>
</dbReference>
<dbReference type="SMART" id="SM00220">
    <property type="entry name" value="S_TKc"/>
    <property type="match status" value="1"/>
</dbReference>
<name>A0AAW6NJG6_ENTCL</name>